<evidence type="ECO:0000313" key="3">
    <source>
        <dbReference type="Proteomes" id="UP000011591"/>
    </source>
</evidence>
<dbReference type="OrthoDB" id="170048at2157"/>
<dbReference type="PATRIC" id="fig|1227491.4.peg.695"/>
<sequence>MVDDDLELERDLGEATIVYDEPDEGTVRKTVPNEHVAYFQDHWIIKTDEDDEGNDIVRRIPFRRVHYVERSVEEFQSEVKTLADQVQSVASSLRTKIPVGGESRSRGGKTADRSETDEEVHPIEITPGRADESDADADTDADTDADRDADADSDTDS</sequence>
<evidence type="ECO:0000313" key="2">
    <source>
        <dbReference type="EMBL" id="ELZ07859.1"/>
    </source>
</evidence>
<name>M0BDX4_9EURY</name>
<comment type="caution">
    <text evidence="2">The sequence shown here is derived from an EMBL/GenBank/DDBJ whole genome shotgun (WGS) entry which is preliminary data.</text>
</comment>
<dbReference type="EMBL" id="AOIP01000014">
    <property type="protein sequence ID" value="ELZ07859.1"/>
    <property type="molecule type" value="Genomic_DNA"/>
</dbReference>
<feature type="compositionally biased region" description="Basic and acidic residues" evidence="1">
    <location>
        <begin position="103"/>
        <end position="122"/>
    </location>
</feature>
<gene>
    <name evidence="2" type="ORF">C480_03359</name>
</gene>
<proteinExistence type="predicted"/>
<accession>M0BDX4</accession>
<dbReference type="RefSeq" id="WP_006664205.1">
    <property type="nucleotide sequence ID" value="NZ_AOIP01000014.1"/>
</dbReference>
<evidence type="ECO:0000256" key="1">
    <source>
        <dbReference type="SAM" id="MobiDB-lite"/>
    </source>
</evidence>
<dbReference type="AlphaFoldDB" id="M0BDX4"/>
<keyword evidence="3" id="KW-1185">Reference proteome</keyword>
<reference evidence="2 3" key="1">
    <citation type="journal article" date="2014" name="PLoS Genet.">
        <title>Phylogenetically driven sequencing of extremely halophilic archaea reveals strategies for static and dynamic osmo-response.</title>
        <authorList>
            <person name="Becker E.A."/>
            <person name="Seitzer P.M."/>
            <person name="Tritt A."/>
            <person name="Larsen D."/>
            <person name="Krusor M."/>
            <person name="Yao A.I."/>
            <person name="Wu D."/>
            <person name="Madern D."/>
            <person name="Eisen J.A."/>
            <person name="Darling A.E."/>
            <person name="Facciotti M.T."/>
        </authorList>
    </citation>
    <scope>NUCLEOTIDE SEQUENCE [LARGE SCALE GENOMIC DNA]</scope>
    <source>
        <strain evidence="2 3">DSM 13077</strain>
    </source>
</reference>
<protein>
    <submittedName>
        <fullName evidence="2">Uncharacterized protein</fullName>
    </submittedName>
</protein>
<feature type="region of interest" description="Disordered" evidence="1">
    <location>
        <begin position="88"/>
        <end position="157"/>
    </location>
</feature>
<feature type="compositionally biased region" description="Acidic residues" evidence="1">
    <location>
        <begin position="133"/>
        <end position="143"/>
    </location>
</feature>
<dbReference type="Proteomes" id="UP000011591">
    <property type="component" value="Unassembled WGS sequence"/>
</dbReference>
<organism evidence="2 3">
    <name type="scientific">Natrialba aegyptia DSM 13077</name>
    <dbReference type="NCBI Taxonomy" id="1227491"/>
    <lineage>
        <taxon>Archaea</taxon>
        <taxon>Methanobacteriati</taxon>
        <taxon>Methanobacteriota</taxon>
        <taxon>Stenosarchaea group</taxon>
        <taxon>Halobacteria</taxon>
        <taxon>Halobacteriales</taxon>
        <taxon>Natrialbaceae</taxon>
        <taxon>Natrialba</taxon>
    </lineage>
</organism>